<dbReference type="GO" id="GO:0060261">
    <property type="term" value="P:positive regulation of transcription initiation by RNA polymerase II"/>
    <property type="evidence" value="ECO:0007669"/>
    <property type="project" value="TreeGrafter"/>
</dbReference>
<dbReference type="Proteomes" id="UP000887566">
    <property type="component" value="Unplaced"/>
</dbReference>
<evidence type="ECO:0000256" key="3">
    <source>
        <dbReference type="ARBA" id="ARBA00019693"/>
    </source>
</evidence>
<dbReference type="PANTHER" id="PTHR12898:SF1">
    <property type="entry name" value="MEDIATOR OF RNA POLYMERASE II TRANSCRIPTION SUBUNIT 24"/>
    <property type="match status" value="1"/>
</dbReference>
<keyword evidence="7" id="KW-0539">Nucleus</keyword>
<dbReference type="GO" id="GO:0016592">
    <property type="term" value="C:mediator complex"/>
    <property type="evidence" value="ECO:0007669"/>
    <property type="project" value="InterPro"/>
</dbReference>
<evidence type="ECO:0000256" key="6">
    <source>
        <dbReference type="ARBA" id="ARBA00023163"/>
    </source>
</evidence>
<organism evidence="9 10">
    <name type="scientific">Plectus sambesii</name>
    <dbReference type="NCBI Taxonomy" id="2011161"/>
    <lineage>
        <taxon>Eukaryota</taxon>
        <taxon>Metazoa</taxon>
        <taxon>Ecdysozoa</taxon>
        <taxon>Nematoda</taxon>
        <taxon>Chromadorea</taxon>
        <taxon>Plectida</taxon>
        <taxon>Plectina</taxon>
        <taxon>Plectoidea</taxon>
        <taxon>Plectidae</taxon>
        <taxon>Plectus</taxon>
    </lineage>
</organism>
<name>A0A914UUF0_9BILA</name>
<comment type="similarity">
    <text evidence="2">Belongs to the Mediator complex subunit 24 family.</text>
</comment>
<proteinExistence type="inferred from homology"/>
<keyword evidence="4" id="KW-0805">Transcription regulation</keyword>
<evidence type="ECO:0000256" key="4">
    <source>
        <dbReference type="ARBA" id="ARBA00023015"/>
    </source>
</evidence>
<keyword evidence="5" id="KW-0010">Activator</keyword>
<dbReference type="WBParaSite" id="PSAMB.scaffold12648size2659.g35002.t1">
    <property type="protein sequence ID" value="PSAMB.scaffold12648size2659.g35002.t1"/>
    <property type="gene ID" value="PSAMB.scaffold12648size2659.g35002"/>
</dbReference>
<sequence length="473" mass="53067">MVQLRASLEALVLQAWRDRWSELEWSINLKQALASDDGELNKLCGLLLRQATLSEVPNKLMFTYLNFTVAAQVVSHSSLLEAIVEYRDFGREQCIEAILEQLNQSRDKLRCESQDAFQCERLCELLSRLMGWLMDGMEHSILVNDEQLLNELLITALPYLTSPFVALCMYFDALNHPDVCQLQIDRAAELCAKVVAYPSMPDIVKNEMIAFHRKLSSIPLFHSNAPISPLLDCREISPGNPHPAIITLSAVYGSFRVTKRHEEVAHMLQAAQSALGLPWWLVMSDLVRGALLIQLDPGAAARDSTITAFVYLKIPRILKEFIGAGVPYGELVRALEHVVAYHALLNSLDNKNKFNCYSNLLDQLKASGLINDEDYNHLLDMRNRERVGLIEAQPQNQQGIQLVLRAEGTVTTLERSFNNENALNPQKLVQMMSHMILSGGKSFDYICASSAATGKLARFAGKLALFNINSERL</sequence>
<dbReference type="InterPro" id="IPR021429">
    <property type="entry name" value="Mediator_Med24"/>
</dbReference>
<evidence type="ECO:0000256" key="7">
    <source>
        <dbReference type="ARBA" id="ARBA00023242"/>
    </source>
</evidence>
<dbReference type="PANTHER" id="PTHR12898">
    <property type="entry name" value="MEDIATOR OF RNA POLYMERASE II TRANSCRIPTION SUBUNIT 24"/>
    <property type="match status" value="1"/>
</dbReference>
<evidence type="ECO:0000313" key="10">
    <source>
        <dbReference type="WBParaSite" id="PSAMB.scaffold12648size2659.g35002.t1"/>
    </source>
</evidence>
<dbReference type="AlphaFoldDB" id="A0A914UUF0"/>
<evidence type="ECO:0000256" key="2">
    <source>
        <dbReference type="ARBA" id="ARBA00007864"/>
    </source>
</evidence>
<dbReference type="GO" id="GO:0003712">
    <property type="term" value="F:transcription coregulator activity"/>
    <property type="evidence" value="ECO:0007669"/>
    <property type="project" value="TreeGrafter"/>
</dbReference>
<keyword evidence="6" id="KW-0804">Transcription</keyword>
<accession>A0A914UUF0</accession>
<keyword evidence="9" id="KW-1185">Reference proteome</keyword>
<evidence type="ECO:0000256" key="1">
    <source>
        <dbReference type="ARBA" id="ARBA00004123"/>
    </source>
</evidence>
<evidence type="ECO:0000313" key="9">
    <source>
        <dbReference type="Proteomes" id="UP000887566"/>
    </source>
</evidence>
<comment type="subcellular location">
    <subcellularLocation>
        <location evidence="1">Nucleus</location>
    </subcellularLocation>
</comment>
<protein>
    <recommendedName>
        <fullName evidence="3">Mediator of RNA polymerase II transcription subunit 24</fullName>
    </recommendedName>
    <alternativeName>
        <fullName evidence="8">Mediator complex subunit 24</fullName>
    </alternativeName>
</protein>
<evidence type="ECO:0000256" key="8">
    <source>
        <dbReference type="ARBA" id="ARBA00031960"/>
    </source>
</evidence>
<evidence type="ECO:0000256" key="5">
    <source>
        <dbReference type="ARBA" id="ARBA00023159"/>
    </source>
</evidence>
<reference evidence="10" key="1">
    <citation type="submission" date="2022-11" db="UniProtKB">
        <authorList>
            <consortium name="WormBaseParasite"/>
        </authorList>
    </citation>
    <scope>IDENTIFICATION</scope>
</reference>
<dbReference type="Pfam" id="PF11277">
    <property type="entry name" value="Med24_N"/>
    <property type="match status" value="1"/>
</dbReference>